<protein>
    <submittedName>
        <fullName evidence="2">Carboxypeptidase-like protein</fullName>
    </submittedName>
</protein>
<sequence length="832" mass="95712">MKIKLIALFFCLGIANVLAQTKVSGHVVDENNDPVAFANVLFKGSTEGTITNENGKFYLESETTWDALIVSFLGYETLELPLAKRVNYELNLVLKEEADALDEVVIVTGKQSKKAEENPAIAILKKIWEHKRKNGLNQFKQYEYDKYEKVEFDLNTIDSALIKSKLFRGMEFVFEEVDTSRVTGKTYLPIFINEAVSRVYGDNVLDKEKEDLKGNKNSGFSNNQVIIDFVDDLYSDYNIYDNYLKFFDKSFVSPISKTGINTYNYVLSDSSFIDNKWCYNIIYYPRRKNELTFKGDFWVADTTYAIKEINLQASKSANINWVKEIYIEQEFEVLNDSLFLIKRDYFMSDFALNKKEKSRGIYGKRTTLYDNYEFDKQKNEKFYSEEVYNYNEDVYNRDDSFWEENRLESLNKDEKGVYKMLDTLKTVKKFKRLYNIGSVLASGYIEFPSINFDYGPIFSTFGYNEVEGVRVRTGGRTYFGPNDLWRLEGFLAYGFRDDKFKYGISGKWLVDKKNRIILSGGNRRDVEQIGASLTNSTDVLGRSFASSAVVGTSPNDKLSSINLTTLSLEIEPVKNLVFRLGANYRTLESASETFSLDYFDEESPTGISSEIRQYESTLSVSYFPKRKMTGFGVERRNANDNYASLFAQLSKGDRTVFGSDFDYTKLQFSYIQPWQVGGFGRLTTTIEAGKTFGEVPLGLLSVVPGNQSYFSIYNTFSQLDFYEFVTDTYSSLHLEHNFNGRLFSRIPFLKKYNLRAIVGVRGVWGEISQENRNLNASGLIYNAPSDEVYYEYSVGVGNIFKILRIDFNFRGNYLDTPDARKFGVTGSFGFYF</sequence>
<dbReference type="RefSeq" id="WP_131508881.1">
    <property type="nucleotide sequence ID" value="NZ_SOQZ01000006.1"/>
</dbReference>
<accession>A0ABY2G261</accession>
<feature type="chain" id="PRO_5047389478" evidence="1">
    <location>
        <begin position="20"/>
        <end position="832"/>
    </location>
</feature>
<name>A0ABY2G261_9FLAO</name>
<dbReference type="InterPro" id="IPR008969">
    <property type="entry name" value="CarboxyPept-like_regulatory"/>
</dbReference>
<dbReference type="EMBL" id="SOQZ01000006">
    <property type="protein sequence ID" value="TDY10076.1"/>
    <property type="molecule type" value="Genomic_DNA"/>
</dbReference>
<organism evidence="2 3">
    <name type="scientific">Meridianimaribacter flavus</name>
    <dbReference type="NCBI Taxonomy" id="571115"/>
    <lineage>
        <taxon>Bacteria</taxon>
        <taxon>Pseudomonadati</taxon>
        <taxon>Bacteroidota</taxon>
        <taxon>Flavobacteriia</taxon>
        <taxon>Flavobacteriales</taxon>
        <taxon>Flavobacteriaceae</taxon>
        <taxon>Meridianimaribacter</taxon>
    </lineage>
</organism>
<reference evidence="2 3" key="1">
    <citation type="submission" date="2019-03" db="EMBL/GenBank/DDBJ databases">
        <title>Genomic Encyclopedia of Type Strains, Phase III (KMG-III): the genomes of soil and plant-associated and newly described type strains.</title>
        <authorList>
            <person name="Whitman W."/>
        </authorList>
    </citation>
    <scope>NUCLEOTIDE SEQUENCE [LARGE SCALE GENOMIC DNA]</scope>
    <source>
        <strain evidence="2 3">CGMCC 1.10957</strain>
    </source>
</reference>
<dbReference type="Pfam" id="PF18939">
    <property type="entry name" value="DUF5686"/>
    <property type="match status" value="1"/>
</dbReference>
<evidence type="ECO:0000313" key="3">
    <source>
        <dbReference type="Proteomes" id="UP000294930"/>
    </source>
</evidence>
<evidence type="ECO:0000256" key="1">
    <source>
        <dbReference type="SAM" id="SignalP"/>
    </source>
</evidence>
<evidence type="ECO:0000313" key="2">
    <source>
        <dbReference type="EMBL" id="TDY10076.1"/>
    </source>
</evidence>
<keyword evidence="1" id="KW-0732">Signal</keyword>
<dbReference type="Gene3D" id="2.60.40.1120">
    <property type="entry name" value="Carboxypeptidase-like, regulatory domain"/>
    <property type="match status" value="1"/>
</dbReference>
<dbReference type="InterPro" id="IPR043741">
    <property type="entry name" value="DUF5686"/>
</dbReference>
<comment type="caution">
    <text evidence="2">The sequence shown here is derived from an EMBL/GenBank/DDBJ whole genome shotgun (WGS) entry which is preliminary data.</text>
</comment>
<dbReference type="Proteomes" id="UP000294930">
    <property type="component" value="Unassembled WGS sequence"/>
</dbReference>
<dbReference type="SUPFAM" id="SSF49464">
    <property type="entry name" value="Carboxypeptidase regulatory domain-like"/>
    <property type="match status" value="1"/>
</dbReference>
<keyword evidence="3" id="KW-1185">Reference proteome</keyword>
<feature type="signal peptide" evidence="1">
    <location>
        <begin position="1"/>
        <end position="19"/>
    </location>
</feature>
<proteinExistence type="predicted"/>
<dbReference type="Pfam" id="PF13715">
    <property type="entry name" value="CarbopepD_reg_2"/>
    <property type="match status" value="1"/>
</dbReference>
<gene>
    <name evidence="2" type="ORF">A8975_2486</name>
</gene>